<reference evidence="5" key="1">
    <citation type="journal article" date="2022" name="Int. J. Mol. Sci.">
        <title>Draft Genome of Tanacetum Coccineum: Genomic Comparison of Closely Related Tanacetum-Family Plants.</title>
        <authorList>
            <person name="Yamashiro T."/>
            <person name="Shiraishi A."/>
            <person name="Nakayama K."/>
            <person name="Satake H."/>
        </authorList>
    </citation>
    <scope>NUCLEOTIDE SEQUENCE</scope>
</reference>
<dbReference type="Gene3D" id="3.30.40.10">
    <property type="entry name" value="Zinc/RING finger domain, C3HC4 (zinc finger)"/>
    <property type="match status" value="1"/>
</dbReference>
<proteinExistence type="predicted"/>
<keyword evidence="6" id="KW-1185">Reference proteome</keyword>
<comment type="caution">
    <text evidence="5">The sequence shown here is derived from an EMBL/GenBank/DDBJ whole genome shotgun (WGS) entry which is preliminary data.</text>
</comment>
<keyword evidence="2 5" id="KW-0808">Transferase</keyword>
<evidence type="ECO:0000256" key="1">
    <source>
        <dbReference type="ARBA" id="ARBA00004906"/>
    </source>
</evidence>
<keyword evidence="3" id="KW-0812">Transmembrane</keyword>
<dbReference type="Pfam" id="PF04564">
    <property type="entry name" value="U-box"/>
    <property type="match status" value="1"/>
</dbReference>
<accession>A0ABQ5BUM2</accession>
<evidence type="ECO:0000256" key="2">
    <source>
        <dbReference type="ARBA" id="ARBA00022679"/>
    </source>
</evidence>
<evidence type="ECO:0000259" key="4">
    <source>
        <dbReference type="SMART" id="SM00504"/>
    </source>
</evidence>
<evidence type="ECO:0000256" key="3">
    <source>
        <dbReference type="SAM" id="Phobius"/>
    </source>
</evidence>
<dbReference type="SUPFAM" id="SSF57850">
    <property type="entry name" value="RING/U-box"/>
    <property type="match status" value="1"/>
</dbReference>
<gene>
    <name evidence="5" type="ORF">Tco_0876714</name>
</gene>
<dbReference type="Proteomes" id="UP001151760">
    <property type="component" value="Unassembled WGS sequence"/>
</dbReference>
<keyword evidence="3" id="KW-1133">Transmembrane helix</keyword>
<evidence type="ECO:0000313" key="6">
    <source>
        <dbReference type="Proteomes" id="UP001151760"/>
    </source>
</evidence>
<dbReference type="EMBL" id="BQNB010013605">
    <property type="protein sequence ID" value="GJT18008.1"/>
    <property type="molecule type" value="Genomic_DNA"/>
</dbReference>
<name>A0ABQ5BUM2_9ASTR</name>
<evidence type="ECO:0000313" key="5">
    <source>
        <dbReference type="EMBL" id="GJT18008.1"/>
    </source>
</evidence>
<dbReference type="InterPro" id="IPR003613">
    <property type="entry name" value="Ubox_domain"/>
</dbReference>
<dbReference type="InterPro" id="IPR013083">
    <property type="entry name" value="Znf_RING/FYVE/PHD"/>
</dbReference>
<organism evidence="5 6">
    <name type="scientific">Tanacetum coccineum</name>
    <dbReference type="NCBI Taxonomy" id="301880"/>
    <lineage>
        <taxon>Eukaryota</taxon>
        <taxon>Viridiplantae</taxon>
        <taxon>Streptophyta</taxon>
        <taxon>Embryophyta</taxon>
        <taxon>Tracheophyta</taxon>
        <taxon>Spermatophyta</taxon>
        <taxon>Magnoliopsida</taxon>
        <taxon>eudicotyledons</taxon>
        <taxon>Gunneridae</taxon>
        <taxon>Pentapetalae</taxon>
        <taxon>asterids</taxon>
        <taxon>campanulids</taxon>
        <taxon>Asterales</taxon>
        <taxon>Asteraceae</taxon>
        <taxon>Asteroideae</taxon>
        <taxon>Anthemideae</taxon>
        <taxon>Anthemidinae</taxon>
        <taxon>Tanacetum</taxon>
    </lineage>
</organism>
<reference evidence="5" key="2">
    <citation type="submission" date="2022-01" db="EMBL/GenBank/DDBJ databases">
        <authorList>
            <person name="Yamashiro T."/>
            <person name="Shiraishi A."/>
            <person name="Satake H."/>
            <person name="Nakayama K."/>
        </authorList>
    </citation>
    <scope>NUCLEOTIDE SEQUENCE</scope>
</reference>
<dbReference type="GO" id="GO:0016740">
    <property type="term" value="F:transferase activity"/>
    <property type="evidence" value="ECO:0007669"/>
    <property type="project" value="UniProtKB-KW"/>
</dbReference>
<sequence length="235" mass="26760">MSGQSTYYNGLKEWVRNFLCPISLELMRDPVIVSSRQTYERSYIQECQIAPDNVIPSSRNMDHRMKMYHRRAMDNRASVKVNMNGNTMMSYKPQVSPCNYKYEVIFYGALGLALFGWILFKNTLLYVKKHDSSLTSFEAENGNIILEEGDRCLQLSDMRIPVVFLRYTTDVTNVVLDDKLRFSHSGLVIMGFDGSVAFMRSSAKSNLSSSCNVLPSCALVKTYTISEFTEALTPL</sequence>
<keyword evidence="3" id="KW-0472">Membrane</keyword>
<dbReference type="SMART" id="SM00504">
    <property type="entry name" value="Ubox"/>
    <property type="match status" value="1"/>
</dbReference>
<feature type="transmembrane region" description="Helical" evidence="3">
    <location>
        <begin position="104"/>
        <end position="120"/>
    </location>
</feature>
<feature type="domain" description="U-box" evidence="4">
    <location>
        <begin position="17"/>
        <end position="65"/>
    </location>
</feature>
<protein>
    <submittedName>
        <fullName evidence="5">GPI ethanolamine phosphate transferase 1</fullName>
    </submittedName>
</protein>
<comment type="pathway">
    <text evidence="1">Protein modification; protein ubiquitination.</text>
</comment>